<evidence type="ECO:0000313" key="1">
    <source>
        <dbReference type="EMBL" id="KAJ7205567.1"/>
    </source>
</evidence>
<accession>A0AAD6V8F4</accession>
<dbReference type="Proteomes" id="UP001219525">
    <property type="component" value="Unassembled WGS sequence"/>
</dbReference>
<dbReference type="EMBL" id="JARJCW010000043">
    <property type="protein sequence ID" value="KAJ7205567.1"/>
    <property type="molecule type" value="Genomic_DNA"/>
</dbReference>
<gene>
    <name evidence="1" type="ORF">GGX14DRAFT_397702</name>
</gene>
<sequence>MHPAPAPTRHATRLHRSRVLSTKGVPTVHLEAGLARVGGLTFSRYGTRLFVARAMTGLARVWIRLCDAAAPAHIYALHRGRTGAVAESFSAARNGRFVALVMHVFPVNPGARMCAAISGRRVLGCELEPRLSEAQQAPLHCTANNPRACLAHVSRVFPAYQPPSTRRCRRMRSAIRRRKPRGAAWLSMPSRRPAMQHSDQRIRPTRSKDAGLAPYVWASMRAGMRGPGVQQTLGSKRRVNA</sequence>
<organism evidence="1 2">
    <name type="scientific">Mycena pura</name>
    <dbReference type="NCBI Taxonomy" id="153505"/>
    <lineage>
        <taxon>Eukaryota</taxon>
        <taxon>Fungi</taxon>
        <taxon>Dikarya</taxon>
        <taxon>Basidiomycota</taxon>
        <taxon>Agaricomycotina</taxon>
        <taxon>Agaricomycetes</taxon>
        <taxon>Agaricomycetidae</taxon>
        <taxon>Agaricales</taxon>
        <taxon>Marasmiineae</taxon>
        <taxon>Mycenaceae</taxon>
        <taxon>Mycena</taxon>
    </lineage>
</organism>
<keyword evidence="2" id="KW-1185">Reference proteome</keyword>
<proteinExistence type="predicted"/>
<name>A0AAD6V8F4_9AGAR</name>
<evidence type="ECO:0000313" key="2">
    <source>
        <dbReference type="Proteomes" id="UP001219525"/>
    </source>
</evidence>
<dbReference type="AlphaFoldDB" id="A0AAD6V8F4"/>
<comment type="caution">
    <text evidence="1">The sequence shown here is derived from an EMBL/GenBank/DDBJ whole genome shotgun (WGS) entry which is preliminary data.</text>
</comment>
<protein>
    <submittedName>
        <fullName evidence="1">Uncharacterized protein</fullName>
    </submittedName>
</protein>
<reference evidence="1" key="1">
    <citation type="submission" date="2023-03" db="EMBL/GenBank/DDBJ databases">
        <title>Massive genome expansion in bonnet fungi (Mycena s.s.) driven by repeated elements and novel gene families across ecological guilds.</title>
        <authorList>
            <consortium name="Lawrence Berkeley National Laboratory"/>
            <person name="Harder C.B."/>
            <person name="Miyauchi S."/>
            <person name="Viragh M."/>
            <person name="Kuo A."/>
            <person name="Thoen E."/>
            <person name="Andreopoulos B."/>
            <person name="Lu D."/>
            <person name="Skrede I."/>
            <person name="Drula E."/>
            <person name="Henrissat B."/>
            <person name="Morin E."/>
            <person name="Kohler A."/>
            <person name="Barry K."/>
            <person name="LaButti K."/>
            <person name="Morin E."/>
            <person name="Salamov A."/>
            <person name="Lipzen A."/>
            <person name="Mereny Z."/>
            <person name="Hegedus B."/>
            <person name="Baldrian P."/>
            <person name="Stursova M."/>
            <person name="Weitz H."/>
            <person name="Taylor A."/>
            <person name="Grigoriev I.V."/>
            <person name="Nagy L.G."/>
            <person name="Martin F."/>
            <person name="Kauserud H."/>
        </authorList>
    </citation>
    <scope>NUCLEOTIDE SEQUENCE</scope>
    <source>
        <strain evidence="1">9144</strain>
    </source>
</reference>